<dbReference type="GO" id="GO:0032039">
    <property type="term" value="C:integrator complex"/>
    <property type="evidence" value="ECO:0007669"/>
    <property type="project" value="TreeGrafter"/>
</dbReference>
<feature type="transmembrane region" description="Helical" evidence="14">
    <location>
        <begin position="410"/>
        <end position="428"/>
    </location>
</feature>
<dbReference type="GO" id="GO:0005694">
    <property type="term" value="C:chromosome"/>
    <property type="evidence" value="ECO:0007669"/>
    <property type="project" value="UniProtKB-SubCell"/>
</dbReference>
<protein>
    <recommendedName>
        <fullName evidence="15">INTS8 TPR repeats domain-containing protein</fullName>
    </recommendedName>
</protein>
<evidence type="ECO:0000256" key="2">
    <source>
        <dbReference type="ARBA" id="ARBA00004141"/>
    </source>
</evidence>
<feature type="domain" description="INTS8 TPR repeats" evidence="15">
    <location>
        <begin position="1293"/>
        <end position="1781"/>
    </location>
</feature>
<sequence length="1782" mass="203632">MDFLDTGEMTELRHLKEETCIESEVNILKEKDKEQEQEDQEYTAAPQTPQHEITPGDGSIEGQECPVDGGSDSAADSKEKEMGDSVNDSSLKRPRKSDKSLLFQRLVKLFFGCLAAVTCGMMYAVYLSTYHERKFWFSSRQELEREITFLGGSGLYYYYYKHMLAVPSFERGMHELMHDNRTVSTQTINAVEQLFLYPELVTSFLYRVTGSQDVIEPVYFYIGVVFGLQAVYVTALFVSSWVMSGTWVAGMLAVAWYIINKTDTTKVDYAIPLRDNWALPYFSCQVVALTGFLRNRSSAATEMFCYLLMGASTFTFILIWEHSHHVLFVQGLALFLLDCFDLVQPRKMADIHKVYLCSVVLAYVLQFQNPSLLSSPLLSLLAGSAVARYLQHNMKMGSLVARLMKILLRFYLVFTIGITFSYVVKRIVPVNESDHMLKFLEVKFGLNTTTDFVTNLLLCQEGFQSPSQDFFLRLTQASVLPFYLLVLLVCLLSTLQTIYRRLSGEPMKSNLRLEDGRIGEQPEVIYHVFHTMLFGMLAMVFEGMKYLWTPYVCMFTAFGVCSPELWMTVFKWLKLKSVHPVVLALILSTAVPTIIGFSLWREYFPRVISELTELQEFHDPDTVELMNWIKQAPVTAVFAGSPQLMGAVKLCSGWTVTSLPVYTDINLLRRSENIYQVYAMRSAEDIYKILTSYKASYVIIEETVCSEMSPVKGCRIKDLLDVSNGHVMYEKGEMYPFSKYRRFCHEIKMNYSPYVNYFTRVFWNRSYHVYKVNSHNTSVVDKADGYAKMSAETADRVAVSGSRPSTPPQTSWFEFLLDESLLEKHLQKSYPDPSPVQLVIQFLEQASKPSVNEQNQVQPPADNRRNRTLKLLALKVSAHLKWDLDTLEKGLSIPVLNMLLNELLCVSKVPPGVKHVDLDLSTLPPTTAMAVLIYNRWAIRTIVLNSFPEKPTKLGPHQMNMLNLVQQEKESTENILKVLKEQSEDSIMVLEGALGIKKDFYIHTLRTLDLLAAEPPTTNGETECSTAGLKISADELHCQVHYDLGAIFFQQGCSDPSSYEKAREHFFKTKELQLKLDSKALHCRLDEKRLAGYWNACRVLTGASDPSDAQLTPYGLINSFIKTKNYQALIETFIKDNATLSLPNYFRQSILREFVHKVQQGDRALEEVCHKLCVCNAVREVLEDQVVSVYFRQLLLKPSKRTVDFLLEVCARVLDTEYAETSKRKIAALLKAVCESIEETSLVFMVSSHKLFVDLLPDEERKTLVEQMRKRSASINLSAKPLPSFYDISASASVNIGQLEHQLILSLDCRRIRQILIELHGMAERPFWRVNSKWEVPQDYISVILGIKDNLTRDLVYILMAKGLHCITIKDFAHARQLFSACLELVTEFSPKLRQVMLNEILLLEVRAHESGVGCTRERPPPDLVSRVRGYLEMRIHDIPLRQLVGEECVAFMLNWRENEYLTLQVPQSLVMNNPYIKLGQLLAATCKELPGPKESRRTAKDLWEVVVQICSVSNQYKRASDGRVSLIKQRDSTMGILHRNKFVTFIKKLREPLVLTTLISLFVRLHSIVRDDIVNEVTAEHLSIWPSTLPNLQSVDVEAVVVTVKELVTYALTLNPNNHSWLITQADIYFVTNQYSAALHYYLQAGAVCSDYFSKAVPPDVYTDQVLKRMIKCCSLLNCHTQVAVLCQFLREVDYMTAFKALQEQSSHDAMDSFYDYIWDVTILEYLTYIHHKRGENEKRQIAIKAIGQAELNASNPEEVLQLAAQKRKKKFLQAMAKLYF</sequence>
<comment type="similarity">
    <text evidence="5">Belongs to the dpy-19 family.</text>
</comment>
<feature type="transmembrane region" description="Helical" evidence="14">
    <location>
        <begin position="303"/>
        <end position="320"/>
    </location>
</feature>
<accession>A0A9Q1E8U7</accession>
<feature type="transmembrane region" description="Helical" evidence="14">
    <location>
        <begin position="373"/>
        <end position="390"/>
    </location>
</feature>
<dbReference type="Pfam" id="PF10034">
    <property type="entry name" value="Dpy19"/>
    <property type="match status" value="1"/>
</dbReference>
<dbReference type="PANTHER" id="PTHR13350:SF1">
    <property type="entry name" value="INTEGRATOR COMPLEX SUBUNIT 8"/>
    <property type="match status" value="1"/>
</dbReference>
<feature type="transmembrane region" description="Helical" evidence="14">
    <location>
        <begin position="547"/>
        <end position="569"/>
    </location>
</feature>
<evidence type="ECO:0000256" key="5">
    <source>
        <dbReference type="ARBA" id="ARBA00008744"/>
    </source>
</evidence>
<keyword evidence="11 14" id="KW-0472">Membrane</keyword>
<evidence type="ECO:0000256" key="6">
    <source>
        <dbReference type="ARBA" id="ARBA00022454"/>
    </source>
</evidence>
<evidence type="ECO:0000259" key="15">
    <source>
        <dbReference type="Pfam" id="PF25756"/>
    </source>
</evidence>
<dbReference type="InterPro" id="IPR057980">
    <property type="entry name" value="TPR_INTS8"/>
</dbReference>
<dbReference type="PANTHER" id="PTHR13350">
    <property type="entry name" value="INTEGRATOR COMPLEX SUBUNIT 8"/>
    <property type="match status" value="1"/>
</dbReference>
<keyword evidence="17" id="KW-1185">Reference proteome</keyword>
<feature type="transmembrane region" description="Helical" evidence="14">
    <location>
        <begin position="523"/>
        <end position="541"/>
    </location>
</feature>
<comment type="similarity">
    <text evidence="4">Belongs to the Integrator subunit 8 family.</text>
</comment>
<evidence type="ECO:0000256" key="9">
    <source>
        <dbReference type="ARBA" id="ARBA00022692"/>
    </source>
</evidence>
<keyword evidence="8" id="KW-0808">Transferase</keyword>
<dbReference type="InterPro" id="IPR011990">
    <property type="entry name" value="TPR-like_helical_dom_sf"/>
</dbReference>
<keyword evidence="7" id="KW-0328">Glycosyltransferase</keyword>
<feature type="transmembrane region" description="Helical" evidence="14">
    <location>
        <begin position="106"/>
        <end position="126"/>
    </location>
</feature>
<name>A0A9Q1E8U7_SYNKA</name>
<evidence type="ECO:0000256" key="1">
    <source>
        <dbReference type="ARBA" id="ARBA00004123"/>
    </source>
</evidence>
<keyword evidence="12" id="KW-0539">Nucleus</keyword>
<feature type="region of interest" description="Disordered" evidence="13">
    <location>
        <begin position="26"/>
        <end position="93"/>
    </location>
</feature>
<evidence type="ECO:0000256" key="8">
    <source>
        <dbReference type="ARBA" id="ARBA00022679"/>
    </source>
</evidence>
<evidence type="ECO:0000256" key="13">
    <source>
        <dbReference type="SAM" id="MobiDB-lite"/>
    </source>
</evidence>
<dbReference type="SUPFAM" id="SSF48452">
    <property type="entry name" value="TPR-like"/>
    <property type="match status" value="1"/>
</dbReference>
<keyword evidence="6" id="KW-0158">Chromosome</keyword>
<dbReference type="InterPro" id="IPR018732">
    <property type="entry name" value="Dpy-19/Dpy-19-like"/>
</dbReference>
<evidence type="ECO:0000256" key="7">
    <source>
        <dbReference type="ARBA" id="ARBA00022676"/>
    </source>
</evidence>
<feature type="transmembrane region" description="Helical" evidence="14">
    <location>
        <begin position="480"/>
        <end position="502"/>
    </location>
</feature>
<feature type="transmembrane region" description="Helical" evidence="14">
    <location>
        <begin position="581"/>
        <end position="600"/>
    </location>
</feature>
<gene>
    <name evidence="16" type="ORF">SKAU_G00399990</name>
</gene>
<dbReference type="Proteomes" id="UP001152622">
    <property type="component" value="Chromosome 21"/>
</dbReference>
<feature type="transmembrane region" description="Helical" evidence="14">
    <location>
        <begin position="218"/>
        <end position="236"/>
    </location>
</feature>
<keyword evidence="10 14" id="KW-1133">Transmembrane helix</keyword>
<dbReference type="EMBL" id="JAINUF010000021">
    <property type="protein sequence ID" value="KAJ8334360.1"/>
    <property type="molecule type" value="Genomic_DNA"/>
</dbReference>
<comment type="subcellular location">
    <subcellularLocation>
        <location evidence="3">Chromosome</location>
    </subcellularLocation>
    <subcellularLocation>
        <location evidence="2">Membrane</location>
        <topology evidence="2">Multi-pass membrane protein</topology>
    </subcellularLocation>
    <subcellularLocation>
        <location evidence="1">Nucleus</location>
    </subcellularLocation>
</comment>
<evidence type="ECO:0000256" key="12">
    <source>
        <dbReference type="ARBA" id="ARBA00023242"/>
    </source>
</evidence>
<evidence type="ECO:0000256" key="3">
    <source>
        <dbReference type="ARBA" id="ARBA00004286"/>
    </source>
</evidence>
<proteinExistence type="inferred from homology"/>
<evidence type="ECO:0000256" key="10">
    <source>
        <dbReference type="ARBA" id="ARBA00022989"/>
    </source>
</evidence>
<dbReference type="GO" id="GO:0034472">
    <property type="term" value="P:snRNA 3'-end processing"/>
    <property type="evidence" value="ECO:0007669"/>
    <property type="project" value="InterPro"/>
</dbReference>
<evidence type="ECO:0000313" key="16">
    <source>
        <dbReference type="EMBL" id="KAJ8334360.1"/>
    </source>
</evidence>
<evidence type="ECO:0000313" key="17">
    <source>
        <dbReference type="Proteomes" id="UP001152622"/>
    </source>
</evidence>
<evidence type="ECO:0000256" key="11">
    <source>
        <dbReference type="ARBA" id="ARBA00023136"/>
    </source>
</evidence>
<organism evidence="16 17">
    <name type="scientific">Synaphobranchus kaupii</name>
    <name type="common">Kaup's arrowtooth eel</name>
    <dbReference type="NCBI Taxonomy" id="118154"/>
    <lineage>
        <taxon>Eukaryota</taxon>
        <taxon>Metazoa</taxon>
        <taxon>Chordata</taxon>
        <taxon>Craniata</taxon>
        <taxon>Vertebrata</taxon>
        <taxon>Euteleostomi</taxon>
        <taxon>Actinopterygii</taxon>
        <taxon>Neopterygii</taxon>
        <taxon>Teleostei</taxon>
        <taxon>Anguilliformes</taxon>
        <taxon>Synaphobranchidae</taxon>
        <taxon>Synaphobranchus</taxon>
    </lineage>
</organism>
<dbReference type="InterPro" id="IPR038751">
    <property type="entry name" value="INTS8"/>
</dbReference>
<dbReference type="OrthoDB" id="64340at2759"/>
<dbReference type="Pfam" id="PF25756">
    <property type="entry name" value="TPR_INTS8"/>
    <property type="match status" value="1"/>
</dbReference>
<dbReference type="GO" id="GO:0016020">
    <property type="term" value="C:membrane"/>
    <property type="evidence" value="ECO:0007669"/>
    <property type="project" value="UniProtKB-SubCell"/>
</dbReference>
<evidence type="ECO:0000256" key="4">
    <source>
        <dbReference type="ARBA" id="ARBA00007147"/>
    </source>
</evidence>
<feature type="transmembrane region" description="Helical" evidence="14">
    <location>
        <begin position="241"/>
        <end position="259"/>
    </location>
</feature>
<comment type="caution">
    <text evidence="16">The sequence shown here is derived from an EMBL/GenBank/DDBJ whole genome shotgun (WGS) entry which is preliminary data.</text>
</comment>
<dbReference type="GO" id="GO:0016757">
    <property type="term" value="F:glycosyltransferase activity"/>
    <property type="evidence" value="ECO:0007669"/>
    <property type="project" value="UniProtKB-KW"/>
</dbReference>
<keyword evidence="9 14" id="KW-0812">Transmembrane</keyword>
<evidence type="ECO:0000256" key="14">
    <source>
        <dbReference type="SAM" id="Phobius"/>
    </source>
</evidence>
<reference evidence="16" key="1">
    <citation type="journal article" date="2023" name="Science">
        <title>Genome structures resolve the early diversification of teleost fishes.</title>
        <authorList>
            <person name="Parey E."/>
            <person name="Louis A."/>
            <person name="Montfort J."/>
            <person name="Bouchez O."/>
            <person name="Roques C."/>
            <person name="Iampietro C."/>
            <person name="Lluch J."/>
            <person name="Castinel A."/>
            <person name="Donnadieu C."/>
            <person name="Desvignes T."/>
            <person name="Floi Bucao C."/>
            <person name="Jouanno E."/>
            <person name="Wen M."/>
            <person name="Mejri S."/>
            <person name="Dirks R."/>
            <person name="Jansen H."/>
            <person name="Henkel C."/>
            <person name="Chen W.J."/>
            <person name="Zahm M."/>
            <person name="Cabau C."/>
            <person name="Klopp C."/>
            <person name="Thompson A.W."/>
            <person name="Robinson-Rechavi M."/>
            <person name="Braasch I."/>
            <person name="Lecointre G."/>
            <person name="Bobe J."/>
            <person name="Postlethwait J.H."/>
            <person name="Berthelot C."/>
            <person name="Roest Crollius H."/>
            <person name="Guiguen Y."/>
        </authorList>
    </citation>
    <scope>NUCLEOTIDE SEQUENCE</scope>
    <source>
        <strain evidence="16">WJC10195</strain>
    </source>
</reference>